<evidence type="ECO:0000259" key="4">
    <source>
        <dbReference type="SMART" id="SM00642"/>
    </source>
</evidence>
<dbReference type="PANTHER" id="PTHR10357:SF179">
    <property type="entry name" value="NEUTRAL AND BASIC AMINO ACID TRANSPORT PROTEIN RBAT"/>
    <property type="match status" value="1"/>
</dbReference>
<dbReference type="InterPro" id="IPR045857">
    <property type="entry name" value="O16G_dom_2"/>
</dbReference>
<accession>A0A0R1MXB7</accession>
<keyword evidence="6" id="KW-1185">Reference proteome</keyword>
<dbReference type="InterPro" id="IPR017853">
    <property type="entry name" value="GH"/>
</dbReference>
<dbReference type="RefSeq" id="WP_057820389.1">
    <property type="nucleotide sequence ID" value="NZ_AZEC01000006.1"/>
</dbReference>
<keyword evidence="2" id="KW-0378">Hydrolase</keyword>
<protein>
    <submittedName>
        <fullName evidence="5">Alpha-glucosidase</fullName>
    </submittedName>
</protein>
<dbReference type="GO" id="GO:0009313">
    <property type="term" value="P:oligosaccharide catabolic process"/>
    <property type="evidence" value="ECO:0007669"/>
    <property type="project" value="TreeGrafter"/>
</dbReference>
<evidence type="ECO:0000256" key="3">
    <source>
        <dbReference type="ARBA" id="ARBA00023295"/>
    </source>
</evidence>
<dbReference type="EMBL" id="AZEC01000006">
    <property type="protein sequence ID" value="KRL12790.1"/>
    <property type="molecule type" value="Genomic_DNA"/>
</dbReference>
<dbReference type="Proteomes" id="UP000051330">
    <property type="component" value="Unassembled WGS sequence"/>
</dbReference>
<feature type="domain" description="Glycosyl hydrolase family 13 catalytic" evidence="4">
    <location>
        <begin position="96"/>
        <end position="501"/>
    </location>
</feature>
<dbReference type="SUPFAM" id="SSF51445">
    <property type="entry name" value="(Trans)glycosidases"/>
    <property type="match status" value="1"/>
</dbReference>
<gene>
    <name evidence="5" type="ORF">FD09_GL002777</name>
</gene>
<dbReference type="CDD" id="cd11333">
    <property type="entry name" value="AmyAc_SI_OligoGlu_DGase"/>
    <property type="match status" value="1"/>
</dbReference>
<sequence>MTTWTMKSKLKDIYRHPVGHDIIAKILLQVGRSPKWLTNPVVGNLSLQSIQTLTRGKLNQAFFQKVLNLLNGEQAIPRKDDGSMLPAWWKEAVFYQIYPRSFQDSNGDGIGDLPGIIDRLDYLQELGITAVWLSPIYDSPNDDMGYDIRNYQKIMAEFGTMADFDRLRDGLHARGMKLIMDLVVNHTSDEHPWFQKALADPSGPFGQYYFLRPGQPDTPPNNWTSFFSGSAWRWFPEQQLWGLHLFSPKQMDLNWSYPPVRDAVCHMVNWWLDRGVDGFRLDVINYIAKNPGLPAGDPLIGQLMGFTGVEEYFYGRHLHEYLRELQERSFTPHHAFSVGETPGIGMQMSKLLTGDYRHELDMVFDFDVLETPGHVRWDDYRYDLNYLRDYLADYQDHYGSHYWQALFIENHDNPRMISKANPDPQYRIAIAKLLAVIELTLRGTPFIFQGQELGRVNAQFHNIRDFQDVESINKYHELLAAGQTEQAALAVLLAGSRDHARTPMPWDTTPHGGFTTGTPWLAGDDDYRQYNAYSEMANPRSVWSTYRHLIKLRQANPVLVYGATDTVDRRRNAWSYIRRDDDHQPIQVLINLSARQKRMTIPAGGSLLYRNYPAHDGRFKAYEARVYRLPE</sequence>
<dbReference type="GO" id="GO:0004556">
    <property type="term" value="F:alpha-amylase activity"/>
    <property type="evidence" value="ECO:0007669"/>
    <property type="project" value="TreeGrafter"/>
</dbReference>
<dbReference type="PANTHER" id="PTHR10357">
    <property type="entry name" value="ALPHA-AMYLASE FAMILY MEMBER"/>
    <property type="match status" value="1"/>
</dbReference>
<evidence type="ECO:0000256" key="1">
    <source>
        <dbReference type="ARBA" id="ARBA00008061"/>
    </source>
</evidence>
<keyword evidence="3" id="KW-0326">Glycosidase</keyword>
<dbReference type="SMART" id="SM00642">
    <property type="entry name" value="Aamy"/>
    <property type="match status" value="1"/>
</dbReference>
<dbReference type="STRING" id="1423792.FD09_GL002777"/>
<dbReference type="Pfam" id="PF00128">
    <property type="entry name" value="Alpha-amylase"/>
    <property type="match status" value="1"/>
</dbReference>
<dbReference type="PATRIC" id="fig|1423792.3.peg.2837"/>
<organism evidence="5 6">
    <name type="scientific">Schleiferilactobacillus perolens DSM 12744</name>
    <dbReference type="NCBI Taxonomy" id="1423792"/>
    <lineage>
        <taxon>Bacteria</taxon>
        <taxon>Bacillati</taxon>
        <taxon>Bacillota</taxon>
        <taxon>Bacilli</taxon>
        <taxon>Lactobacillales</taxon>
        <taxon>Lactobacillaceae</taxon>
        <taxon>Schleiferilactobacillus</taxon>
    </lineage>
</organism>
<reference evidence="5 6" key="1">
    <citation type="journal article" date="2015" name="Genome Announc.">
        <title>Expanding the biotechnology potential of lactobacilli through comparative genomics of 213 strains and associated genera.</title>
        <authorList>
            <person name="Sun Z."/>
            <person name="Harris H.M."/>
            <person name="McCann A."/>
            <person name="Guo C."/>
            <person name="Argimon S."/>
            <person name="Zhang W."/>
            <person name="Yang X."/>
            <person name="Jeffery I.B."/>
            <person name="Cooney J.C."/>
            <person name="Kagawa T.F."/>
            <person name="Liu W."/>
            <person name="Song Y."/>
            <person name="Salvetti E."/>
            <person name="Wrobel A."/>
            <person name="Rasinkangas P."/>
            <person name="Parkhill J."/>
            <person name="Rea M.C."/>
            <person name="O'Sullivan O."/>
            <person name="Ritari J."/>
            <person name="Douillard F.P."/>
            <person name="Paul Ross R."/>
            <person name="Yang R."/>
            <person name="Briner A.E."/>
            <person name="Felis G.E."/>
            <person name="de Vos W.M."/>
            <person name="Barrangou R."/>
            <person name="Klaenhammer T.R."/>
            <person name="Caufield P.W."/>
            <person name="Cui Y."/>
            <person name="Zhang H."/>
            <person name="O'Toole P.W."/>
        </authorList>
    </citation>
    <scope>NUCLEOTIDE SEQUENCE [LARGE SCALE GENOMIC DNA]</scope>
    <source>
        <strain evidence="5 6">DSM 12744</strain>
    </source>
</reference>
<evidence type="ECO:0000313" key="5">
    <source>
        <dbReference type="EMBL" id="KRL12790.1"/>
    </source>
</evidence>
<evidence type="ECO:0000313" key="6">
    <source>
        <dbReference type="Proteomes" id="UP000051330"/>
    </source>
</evidence>
<dbReference type="OrthoDB" id="9805159at2"/>
<evidence type="ECO:0000256" key="2">
    <source>
        <dbReference type="ARBA" id="ARBA00022801"/>
    </source>
</evidence>
<dbReference type="InterPro" id="IPR006047">
    <property type="entry name" value="GH13_cat_dom"/>
</dbReference>
<name>A0A0R1MXB7_9LACO</name>
<comment type="caution">
    <text evidence="5">The sequence shown here is derived from an EMBL/GenBank/DDBJ whole genome shotgun (WGS) entry which is preliminary data.</text>
</comment>
<dbReference type="AlphaFoldDB" id="A0A0R1MXB7"/>
<dbReference type="Gene3D" id="3.20.20.80">
    <property type="entry name" value="Glycosidases"/>
    <property type="match status" value="1"/>
</dbReference>
<dbReference type="Gene3D" id="3.90.400.10">
    <property type="entry name" value="Oligo-1,6-glucosidase, Domain 2"/>
    <property type="match status" value="1"/>
</dbReference>
<proteinExistence type="inferred from homology"/>
<dbReference type="FunFam" id="3.20.20.80:FF:000064">
    <property type="entry name" value="Oligo-1,6-glucosidase"/>
    <property type="match status" value="2"/>
</dbReference>
<comment type="similarity">
    <text evidence="1">Belongs to the glycosyl hydrolase 13 family.</text>
</comment>